<keyword evidence="5 7" id="KW-1133">Transmembrane helix</keyword>
<evidence type="ECO:0000313" key="9">
    <source>
        <dbReference type="EMBL" id="POH74731.1"/>
    </source>
</evidence>
<organism evidence="9 10">
    <name type="scientific">Arthrobacter glacialis</name>
    <dbReference type="NCBI Taxonomy" id="1664"/>
    <lineage>
        <taxon>Bacteria</taxon>
        <taxon>Bacillati</taxon>
        <taxon>Actinomycetota</taxon>
        <taxon>Actinomycetes</taxon>
        <taxon>Micrococcales</taxon>
        <taxon>Micrococcaceae</taxon>
        <taxon>Arthrobacter</taxon>
    </lineage>
</organism>
<feature type="transmembrane region" description="Helical" evidence="7">
    <location>
        <begin position="138"/>
        <end position="160"/>
    </location>
</feature>
<comment type="caution">
    <text evidence="9">The sequence shown here is derived from an EMBL/GenBank/DDBJ whole genome shotgun (WGS) entry which is preliminary data.</text>
</comment>
<proteinExistence type="inferred from homology"/>
<keyword evidence="10" id="KW-1185">Reference proteome</keyword>
<dbReference type="AlphaFoldDB" id="A0A2S3ZZQ6"/>
<dbReference type="InterPro" id="IPR051311">
    <property type="entry name" value="DedA_domain"/>
</dbReference>
<dbReference type="RefSeq" id="WP_103464140.1">
    <property type="nucleotide sequence ID" value="NZ_PPXB01000003.1"/>
</dbReference>
<dbReference type="InterPro" id="IPR032816">
    <property type="entry name" value="VTT_dom"/>
</dbReference>
<protein>
    <recommendedName>
        <fullName evidence="8">VTT domain-containing protein</fullName>
    </recommendedName>
</protein>
<keyword evidence="4 7" id="KW-0812">Transmembrane</keyword>
<comment type="similarity">
    <text evidence="2">Belongs to the DedA family.</text>
</comment>
<name>A0A2S3ZZQ6_ARTGL</name>
<evidence type="ECO:0000256" key="4">
    <source>
        <dbReference type="ARBA" id="ARBA00022692"/>
    </source>
</evidence>
<dbReference type="Proteomes" id="UP000237061">
    <property type="component" value="Unassembled WGS sequence"/>
</dbReference>
<gene>
    <name evidence="9" type="ORF">CVS27_02320</name>
</gene>
<dbReference type="EMBL" id="PPXC01000002">
    <property type="protein sequence ID" value="POH74731.1"/>
    <property type="molecule type" value="Genomic_DNA"/>
</dbReference>
<comment type="subcellular location">
    <subcellularLocation>
        <location evidence="1">Cell membrane</location>
        <topology evidence="1">Multi-pass membrane protein</topology>
    </subcellularLocation>
</comment>
<evidence type="ECO:0000256" key="1">
    <source>
        <dbReference type="ARBA" id="ARBA00004651"/>
    </source>
</evidence>
<accession>A0A2S3ZZQ6</accession>
<evidence type="ECO:0000256" key="3">
    <source>
        <dbReference type="ARBA" id="ARBA00022475"/>
    </source>
</evidence>
<reference evidence="9 10" key="1">
    <citation type="submission" date="2018-01" db="EMBL/GenBank/DDBJ databases">
        <title>Arthrobacter sp. nov., from glaciers in China.</title>
        <authorList>
            <person name="Liu Q."/>
            <person name="Xin Y.-H."/>
        </authorList>
    </citation>
    <scope>NUCLEOTIDE SEQUENCE [LARGE SCALE GENOMIC DNA]</scope>
    <source>
        <strain evidence="9 10">HLT2-12-2</strain>
    </source>
</reference>
<feature type="transmembrane region" description="Helical" evidence="7">
    <location>
        <begin position="54"/>
        <end position="75"/>
    </location>
</feature>
<evidence type="ECO:0000259" key="8">
    <source>
        <dbReference type="Pfam" id="PF09335"/>
    </source>
</evidence>
<evidence type="ECO:0000313" key="10">
    <source>
        <dbReference type="Proteomes" id="UP000237061"/>
    </source>
</evidence>
<dbReference type="PANTHER" id="PTHR42709">
    <property type="entry name" value="ALKALINE PHOSPHATASE LIKE PROTEIN"/>
    <property type="match status" value="1"/>
</dbReference>
<evidence type="ECO:0000256" key="5">
    <source>
        <dbReference type="ARBA" id="ARBA00022989"/>
    </source>
</evidence>
<evidence type="ECO:0000256" key="6">
    <source>
        <dbReference type="ARBA" id="ARBA00023136"/>
    </source>
</evidence>
<dbReference type="GO" id="GO:0005886">
    <property type="term" value="C:plasma membrane"/>
    <property type="evidence" value="ECO:0007669"/>
    <property type="project" value="UniProtKB-SubCell"/>
</dbReference>
<feature type="transmembrane region" description="Helical" evidence="7">
    <location>
        <begin position="12"/>
        <end position="34"/>
    </location>
</feature>
<feature type="transmembrane region" description="Helical" evidence="7">
    <location>
        <begin position="166"/>
        <end position="187"/>
    </location>
</feature>
<dbReference type="PANTHER" id="PTHR42709:SF6">
    <property type="entry name" value="UNDECAPRENYL PHOSPHATE TRANSPORTER A"/>
    <property type="match status" value="1"/>
</dbReference>
<dbReference type="Pfam" id="PF09335">
    <property type="entry name" value="VTT_dom"/>
    <property type="match status" value="1"/>
</dbReference>
<evidence type="ECO:0000256" key="2">
    <source>
        <dbReference type="ARBA" id="ARBA00010792"/>
    </source>
</evidence>
<evidence type="ECO:0000256" key="7">
    <source>
        <dbReference type="SAM" id="Phobius"/>
    </source>
</evidence>
<dbReference type="OrthoDB" id="162303at2"/>
<feature type="domain" description="VTT" evidence="8">
    <location>
        <begin position="33"/>
        <end position="157"/>
    </location>
</feature>
<keyword evidence="3" id="KW-1003">Cell membrane</keyword>
<sequence>MDLAADTTGFLASFWVYLVGGAFVMVSALIPPIPSTTVFVALGALAGLDGGPRAGLLVLAMMVGAVAGDLATYGITKLLGNSRWGAKAGSRRQRAIDAATRRLTQRPFMFMLTSRFIPLGRLSSNIAATAAGYSLRAFAVFSLVSATIWSGYAVGVGILTRYWPNISTQMAVVIAIVASIALGWLLGKVSTWFLDRKHSRQVSAVAP</sequence>
<keyword evidence="6 7" id="KW-0472">Membrane</keyword>